<dbReference type="AlphaFoldDB" id="A0A1B0ZIW8"/>
<organism evidence="1 2">
    <name type="scientific">Dermabacter vaginalis</name>
    <dbReference type="NCBI Taxonomy" id="1630135"/>
    <lineage>
        <taxon>Bacteria</taxon>
        <taxon>Bacillati</taxon>
        <taxon>Actinomycetota</taxon>
        <taxon>Actinomycetes</taxon>
        <taxon>Micrococcales</taxon>
        <taxon>Dermabacteraceae</taxon>
        <taxon>Dermabacter</taxon>
    </lineage>
</organism>
<proteinExistence type="predicted"/>
<evidence type="ECO:0000313" key="2">
    <source>
        <dbReference type="Proteomes" id="UP000092596"/>
    </source>
</evidence>
<dbReference type="STRING" id="1630135.DAD186_13480"/>
<protein>
    <submittedName>
        <fullName evidence="1">Uncharacterized protein</fullName>
    </submittedName>
</protein>
<dbReference type="EMBL" id="CP012117">
    <property type="protein sequence ID" value="ANP27898.1"/>
    <property type="molecule type" value="Genomic_DNA"/>
</dbReference>
<gene>
    <name evidence="1" type="ORF">DAD186_13480</name>
</gene>
<dbReference type="Proteomes" id="UP000092596">
    <property type="component" value="Chromosome"/>
</dbReference>
<reference evidence="1 2" key="1">
    <citation type="submission" date="2015-06" db="EMBL/GenBank/DDBJ databases">
        <title>Investigation of pathophysiology for high-risk pregnancy and development of treatment modality based on it.</title>
        <authorList>
            <person name="Kim B.-C."/>
            <person name="Lim S."/>
        </authorList>
    </citation>
    <scope>NUCLEOTIDE SEQUENCE [LARGE SCALE GENOMIC DNA]</scope>
    <source>
        <strain evidence="1 2">AD1-86</strain>
    </source>
</reference>
<sequence>MNTTAKMRMKMALQKISGTWGMSKSYLLTSRSPLARYIRI</sequence>
<name>A0A1B0ZIW8_9MICO</name>
<evidence type="ECO:0000313" key="1">
    <source>
        <dbReference type="EMBL" id="ANP27898.1"/>
    </source>
</evidence>
<dbReference type="KEGG" id="dva:DAD186_13480"/>
<accession>A0A1B0ZIW8</accession>